<dbReference type="Proteomes" id="UP000287687">
    <property type="component" value="Unassembled WGS sequence"/>
</dbReference>
<name>A0A3S3RPP6_9HYPH</name>
<dbReference type="RefSeq" id="WP_128441235.1">
    <property type="nucleotide sequence ID" value="NZ_SBIP01000001.1"/>
</dbReference>
<sequence length="67" mass="7576">MYDLPKPYRAFLDRIVLGVVGEESALRKVGDSPLDKFSDDKHEVQLEILDDVVVVMPGLEFSCKVRP</sequence>
<dbReference type="EMBL" id="SBIP01000001">
    <property type="protein sequence ID" value="RWX81410.1"/>
    <property type="molecule type" value="Genomic_DNA"/>
</dbReference>
<keyword evidence="2" id="KW-1185">Reference proteome</keyword>
<gene>
    <name evidence="1" type="ORF">EPK99_03665</name>
</gene>
<organism evidence="1 2">
    <name type="scientific">Neorhizobium lilium</name>
    <dbReference type="NCBI Taxonomy" id="2503024"/>
    <lineage>
        <taxon>Bacteria</taxon>
        <taxon>Pseudomonadati</taxon>
        <taxon>Pseudomonadota</taxon>
        <taxon>Alphaproteobacteria</taxon>
        <taxon>Hyphomicrobiales</taxon>
        <taxon>Rhizobiaceae</taxon>
        <taxon>Rhizobium/Agrobacterium group</taxon>
        <taxon>Neorhizobium</taxon>
    </lineage>
</organism>
<accession>A0A3S3RPP6</accession>
<protein>
    <submittedName>
        <fullName evidence="1">Uncharacterized protein</fullName>
    </submittedName>
</protein>
<proteinExistence type="predicted"/>
<reference evidence="1 2" key="1">
    <citation type="submission" date="2019-01" db="EMBL/GenBank/DDBJ databases">
        <title>The draft genome of Rhizobium sp. 24NR.</title>
        <authorList>
            <person name="Liu L."/>
            <person name="Liang L."/>
            <person name="Shi S."/>
            <person name="Xu L."/>
            <person name="Wang X."/>
            <person name="Li L."/>
            <person name="Zhang X."/>
        </authorList>
    </citation>
    <scope>NUCLEOTIDE SEQUENCE [LARGE SCALE GENOMIC DNA]</scope>
    <source>
        <strain evidence="1 2">24NR</strain>
    </source>
</reference>
<dbReference type="AlphaFoldDB" id="A0A3S3RPP6"/>
<evidence type="ECO:0000313" key="1">
    <source>
        <dbReference type="EMBL" id="RWX81410.1"/>
    </source>
</evidence>
<comment type="caution">
    <text evidence="1">The sequence shown here is derived from an EMBL/GenBank/DDBJ whole genome shotgun (WGS) entry which is preliminary data.</text>
</comment>
<evidence type="ECO:0000313" key="2">
    <source>
        <dbReference type="Proteomes" id="UP000287687"/>
    </source>
</evidence>